<organism evidence="1 2">
    <name type="scientific">Scyliorhinus torazame</name>
    <name type="common">Cloudy catshark</name>
    <name type="synonym">Catulus torazame</name>
    <dbReference type="NCBI Taxonomy" id="75743"/>
    <lineage>
        <taxon>Eukaryota</taxon>
        <taxon>Metazoa</taxon>
        <taxon>Chordata</taxon>
        <taxon>Craniata</taxon>
        <taxon>Vertebrata</taxon>
        <taxon>Chondrichthyes</taxon>
        <taxon>Elasmobranchii</taxon>
        <taxon>Galeomorphii</taxon>
        <taxon>Galeoidea</taxon>
        <taxon>Carcharhiniformes</taxon>
        <taxon>Scyliorhinidae</taxon>
        <taxon>Scyliorhinus</taxon>
    </lineage>
</organism>
<dbReference type="EMBL" id="BFAA01154175">
    <property type="protein sequence ID" value="GCB85389.1"/>
    <property type="molecule type" value="Genomic_DNA"/>
</dbReference>
<keyword evidence="2" id="KW-1185">Reference proteome</keyword>
<evidence type="ECO:0000313" key="2">
    <source>
        <dbReference type="Proteomes" id="UP000288216"/>
    </source>
</evidence>
<dbReference type="AlphaFoldDB" id="A0A401QJ56"/>
<dbReference type="Proteomes" id="UP000288216">
    <property type="component" value="Unassembled WGS sequence"/>
</dbReference>
<protein>
    <submittedName>
        <fullName evidence="1">Uncharacterized protein</fullName>
    </submittedName>
</protein>
<reference evidence="1 2" key="1">
    <citation type="journal article" date="2018" name="Nat. Ecol. Evol.">
        <title>Shark genomes provide insights into elasmobranch evolution and the origin of vertebrates.</title>
        <authorList>
            <person name="Hara Y"/>
            <person name="Yamaguchi K"/>
            <person name="Onimaru K"/>
            <person name="Kadota M"/>
            <person name="Koyanagi M"/>
            <person name="Keeley SD"/>
            <person name="Tatsumi K"/>
            <person name="Tanaka K"/>
            <person name="Motone F"/>
            <person name="Kageyama Y"/>
            <person name="Nozu R"/>
            <person name="Adachi N"/>
            <person name="Nishimura O"/>
            <person name="Nakagawa R"/>
            <person name="Tanegashima C"/>
            <person name="Kiyatake I"/>
            <person name="Matsumoto R"/>
            <person name="Murakumo K"/>
            <person name="Nishida K"/>
            <person name="Terakita A"/>
            <person name="Kuratani S"/>
            <person name="Sato K"/>
            <person name="Hyodo S Kuraku.S."/>
        </authorList>
    </citation>
    <scope>NUCLEOTIDE SEQUENCE [LARGE SCALE GENOMIC DNA]</scope>
</reference>
<gene>
    <name evidence="1" type="ORF">scyTo_0026061</name>
</gene>
<comment type="caution">
    <text evidence="1">The sequence shown here is derived from an EMBL/GenBank/DDBJ whole genome shotgun (WGS) entry which is preliminary data.</text>
</comment>
<evidence type="ECO:0000313" key="1">
    <source>
        <dbReference type="EMBL" id="GCB85389.1"/>
    </source>
</evidence>
<accession>A0A401QJ56</accession>
<sequence length="49" mass="5702">KSKMVDDESFHIDVDEDSKSSIDLERAPRMASRAKKPVRYLEDSDEDLF</sequence>
<proteinExistence type="predicted"/>
<name>A0A401QJ56_SCYTO</name>
<feature type="non-terminal residue" evidence="1">
    <location>
        <position position="1"/>
    </location>
</feature>